<dbReference type="InterPro" id="IPR003688">
    <property type="entry name" value="TraG/VirD4"/>
</dbReference>
<keyword evidence="9" id="KW-1185">Reference proteome</keyword>
<organism evidence="8 9">
    <name type="scientific">Aestuariispira insulae</name>
    <dbReference type="NCBI Taxonomy" id="1461337"/>
    <lineage>
        <taxon>Bacteria</taxon>
        <taxon>Pseudomonadati</taxon>
        <taxon>Pseudomonadota</taxon>
        <taxon>Alphaproteobacteria</taxon>
        <taxon>Rhodospirillales</taxon>
        <taxon>Kiloniellaceae</taxon>
        <taxon>Aestuariispira</taxon>
    </lineage>
</organism>
<evidence type="ECO:0000256" key="7">
    <source>
        <dbReference type="SAM" id="Phobius"/>
    </source>
</evidence>
<dbReference type="Proteomes" id="UP000256845">
    <property type="component" value="Unassembled WGS sequence"/>
</dbReference>
<keyword evidence="6 7" id="KW-0472">Membrane</keyword>
<comment type="caution">
    <text evidence="8">The sequence shown here is derived from an EMBL/GenBank/DDBJ whole genome shotgun (WGS) entry which is preliminary data.</text>
</comment>
<gene>
    <name evidence="8" type="ORF">DFP90_11715</name>
</gene>
<dbReference type="InterPro" id="IPR027417">
    <property type="entry name" value="P-loop_NTPase"/>
</dbReference>
<sequence>MPKPPFKYKNPFPTRSLLFFAAYSVLMAGVLVTTTPMIDSIWLVPGYLKQCFEYAQQLIVYAREAGISAFLAVVDPFPLYPVLAITPFPIVAFASFLPVIQYVSVDPNQPRMAKLIDIKNMELLGRLGPTLASFKGHALRPMETLHALFFASTRSGKSVQIVSTILDYPGSIVAVEPKGNIKIIVGPDRASKGPFFELSVANPHTKAGWNFLALSKIPTENHDRELYAARVAGLIVPEKPEVKDPHWDDNARRNLTATFLFEMSEAVRLGRDGHPYNVWKLWNDLPPPKSKKDDPFVNRLNWMVKTSREHNYPSFIVDALSAFAKTLGAGEATSHISTFNTKMAPFAYEATRRFFGLDSFDFDLLRKKPTSVFIDFPQEDAPTFGRLTALFLDAVIAWSLSNPRKPGDLPILIIIDEMRDLPAIELLPSFLNKAAGYGVHILISVQTSKQIQERYPNSYHNFMVNFDHYVLFDQPDQEMQDKFARLVGKVKKTKQSKNRKGLGFASSTTDSEHSEDLISPQMWGTIPKGKCIVLSRRHFIRPILCDVTQWFKLPQYLKKVPKPNRIKT</sequence>
<evidence type="ECO:0000256" key="6">
    <source>
        <dbReference type="ARBA" id="ARBA00023136"/>
    </source>
</evidence>
<dbReference type="InterPro" id="IPR051539">
    <property type="entry name" value="T4SS-coupling_protein"/>
</dbReference>
<dbReference type="GO" id="GO:0005886">
    <property type="term" value="C:plasma membrane"/>
    <property type="evidence" value="ECO:0007669"/>
    <property type="project" value="UniProtKB-SubCell"/>
</dbReference>
<dbReference type="Gene3D" id="3.40.50.300">
    <property type="entry name" value="P-loop containing nucleotide triphosphate hydrolases"/>
    <property type="match status" value="1"/>
</dbReference>
<feature type="transmembrane region" description="Helical" evidence="7">
    <location>
        <begin position="79"/>
        <end position="105"/>
    </location>
</feature>
<name>A0A3D9H3S0_9PROT</name>
<dbReference type="SUPFAM" id="SSF52540">
    <property type="entry name" value="P-loop containing nucleoside triphosphate hydrolases"/>
    <property type="match status" value="1"/>
</dbReference>
<keyword evidence="5 7" id="KW-1133">Transmembrane helix</keyword>
<dbReference type="CDD" id="cd01127">
    <property type="entry name" value="TrwB_TraG_TraD_VirD4"/>
    <property type="match status" value="1"/>
</dbReference>
<comment type="similarity">
    <text evidence="2">Belongs to the VirD4/TraG family.</text>
</comment>
<dbReference type="RefSeq" id="WP_115939333.1">
    <property type="nucleotide sequence ID" value="NZ_QRDW01000017.1"/>
</dbReference>
<evidence type="ECO:0000313" key="9">
    <source>
        <dbReference type="Proteomes" id="UP000256845"/>
    </source>
</evidence>
<evidence type="ECO:0000256" key="1">
    <source>
        <dbReference type="ARBA" id="ARBA00004651"/>
    </source>
</evidence>
<keyword evidence="3" id="KW-1003">Cell membrane</keyword>
<dbReference type="EMBL" id="QRDW01000017">
    <property type="protein sequence ID" value="RED44112.1"/>
    <property type="molecule type" value="Genomic_DNA"/>
</dbReference>
<dbReference type="OrthoDB" id="9759295at2"/>
<accession>A0A3D9H3S0</accession>
<proteinExistence type="inferred from homology"/>
<dbReference type="PANTHER" id="PTHR37937">
    <property type="entry name" value="CONJUGATIVE TRANSFER: DNA TRANSPORT"/>
    <property type="match status" value="1"/>
</dbReference>
<evidence type="ECO:0000256" key="3">
    <source>
        <dbReference type="ARBA" id="ARBA00022475"/>
    </source>
</evidence>
<dbReference type="AlphaFoldDB" id="A0A3D9H3S0"/>
<comment type="subcellular location">
    <subcellularLocation>
        <location evidence="1">Cell membrane</location>
        <topology evidence="1">Multi-pass membrane protein</topology>
    </subcellularLocation>
</comment>
<feature type="transmembrane region" description="Helical" evidence="7">
    <location>
        <begin position="17"/>
        <end position="38"/>
    </location>
</feature>
<evidence type="ECO:0000256" key="2">
    <source>
        <dbReference type="ARBA" id="ARBA00008806"/>
    </source>
</evidence>
<evidence type="ECO:0000256" key="5">
    <source>
        <dbReference type="ARBA" id="ARBA00022989"/>
    </source>
</evidence>
<protein>
    <submittedName>
        <fullName evidence="8">Type IV secretory pathway TraG/TraD family ATPase VirD4</fullName>
    </submittedName>
</protein>
<evidence type="ECO:0000313" key="8">
    <source>
        <dbReference type="EMBL" id="RED44112.1"/>
    </source>
</evidence>
<reference evidence="8 9" key="1">
    <citation type="submission" date="2018-07" db="EMBL/GenBank/DDBJ databases">
        <title>Genomic Encyclopedia of Type Strains, Phase III (KMG-III): the genomes of soil and plant-associated and newly described type strains.</title>
        <authorList>
            <person name="Whitman W."/>
        </authorList>
    </citation>
    <scope>NUCLEOTIDE SEQUENCE [LARGE SCALE GENOMIC DNA]</scope>
    <source>
        <strain evidence="8 9">CECT 8488</strain>
    </source>
</reference>
<dbReference type="Pfam" id="PF02534">
    <property type="entry name" value="T4SS-DNA_transf"/>
    <property type="match status" value="1"/>
</dbReference>
<evidence type="ECO:0000256" key="4">
    <source>
        <dbReference type="ARBA" id="ARBA00022692"/>
    </source>
</evidence>
<dbReference type="PANTHER" id="PTHR37937:SF1">
    <property type="entry name" value="CONJUGATIVE TRANSFER: DNA TRANSPORT"/>
    <property type="match status" value="1"/>
</dbReference>
<keyword evidence="4 7" id="KW-0812">Transmembrane</keyword>